<dbReference type="RefSeq" id="WP_308351255.1">
    <property type="nucleotide sequence ID" value="NZ_CP129971.1"/>
</dbReference>
<protein>
    <submittedName>
        <fullName evidence="3">FtsL-like putative cell division protein</fullName>
    </submittedName>
</protein>
<evidence type="ECO:0000313" key="4">
    <source>
        <dbReference type="Proteomes" id="UP001230496"/>
    </source>
</evidence>
<evidence type="ECO:0000256" key="1">
    <source>
        <dbReference type="SAM" id="Coils"/>
    </source>
</evidence>
<evidence type="ECO:0000313" key="3">
    <source>
        <dbReference type="EMBL" id="WKK75525.2"/>
    </source>
</evidence>
<organism evidence="3 4">
    <name type="scientific">Marivirga salinarum</name>
    <dbReference type="NCBI Taxonomy" id="3059078"/>
    <lineage>
        <taxon>Bacteria</taxon>
        <taxon>Pseudomonadati</taxon>
        <taxon>Bacteroidota</taxon>
        <taxon>Cytophagia</taxon>
        <taxon>Cytophagales</taxon>
        <taxon>Marivirgaceae</taxon>
        <taxon>Marivirga</taxon>
    </lineage>
</organism>
<dbReference type="AlphaFoldDB" id="A0AA49JGR2"/>
<sequence length="127" mass="14442">MSENTFKKKEKNKTKDSASGSIFSRLDKTLGGNNAEGGLPVHYLPYVLFIVAICIFYIGNSHYADKTTRKIDKLHQEVEDLRADYTTLKSEYMFASKQSEVAKKVKKLGLKESEKPPFKIIVEKGEY</sequence>
<accession>A0AA49JGR2</accession>
<feature type="transmembrane region" description="Helical" evidence="2">
    <location>
        <begin position="43"/>
        <end position="60"/>
    </location>
</feature>
<keyword evidence="1" id="KW-0175">Coiled coil</keyword>
<evidence type="ECO:0000256" key="2">
    <source>
        <dbReference type="SAM" id="Phobius"/>
    </source>
</evidence>
<name>A0AA49JGR2_9BACT</name>
<proteinExistence type="predicted"/>
<keyword evidence="2" id="KW-0812">Transmembrane</keyword>
<reference evidence="3 4" key="1">
    <citation type="submission" date="2023-08" db="EMBL/GenBank/DDBJ databases">
        <title>Comparative genomics and taxonomic characterization of three novel marine species of genus Marivirga.</title>
        <authorList>
            <person name="Muhammad N."/>
            <person name="Kim S.-G."/>
        </authorList>
    </citation>
    <scope>NUCLEOTIDE SEQUENCE [LARGE SCALE GENOMIC DNA]</scope>
    <source>
        <strain evidence="3 4">BDSF4-3</strain>
    </source>
</reference>
<dbReference type="Pfam" id="PF19579">
    <property type="entry name" value="FtsL_2"/>
    <property type="match status" value="1"/>
</dbReference>
<keyword evidence="2" id="KW-1133">Transmembrane helix</keyword>
<dbReference type="Proteomes" id="UP001230496">
    <property type="component" value="Chromosome"/>
</dbReference>
<dbReference type="EMBL" id="CP129971">
    <property type="protein sequence ID" value="WKK75525.2"/>
    <property type="molecule type" value="Genomic_DNA"/>
</dbReference>
<dbReference type="InterPro" id="IPR045755">
    <property type="entry name" value="FtsL-like"/>
</dbReference>
<keyword evidence="4" id="KW-1185">Reference proteome</keyword>
<feature type="coiled-coil region" evidence="1">
    <location>
        <begin position="64"/>
        <end position="91"/>
    </location>
</feature>
<gene>
    <name evidence="3" type="ORF">QYS49_29110</name>
</gene>
<dbReference type="KEGG" id="msaa:QYS49_29110"/>
<keyword evidence="2" id="KW-0472">Membrane</keyword>